<evidence type="ECO:0000313" key="2">
    <source>
        <dbReference type="Proteomes" id="UP001160148"/>
    </source>
</evidence>
<name>A0AAV0XG71_9HEMI</name>
<keyword evidence="2" id="KW-1185">Reference proteome</keyword>
<evidence type="ECO:0000313" key="1">
    <source>
        <dbReference type="EMBL" id="CAI6367126.1"/>
    </source>
</evidence>
<organism evidence="1 2">
    <name type="scientific">Macrosiphum euphorbiae</name>
    <name type="common">potato aphid</name>
    <dbReference type="NCBI Taxonomy" id="13131"/>
    <lineage>
        <taxon>Eukaryota</taxon>
        <taxon>Metazoa</taxon>
        <taxon>Ecdysozoa</taxon>
        <taxon>Arthropoda</taxon>
        <taxon>Hexapoda</taxon>
        <taxon>Insecta</taxon>
        <taxon>Pterygota</taxon>
        <taxon>Neoptera</taxon>
        <taxon>Paraneoptera</taxon>
        <taxon>Hemiptera</taxon>
        <taxon>Sternorrhyncha</taxon>
        <taxon>Aphidomorpha</taxon>
        <taxon>Aphidoidea</taxon>
        <taxon>Aphididae</taxon>
        <taxon>Macrosiphini</taxon>
        <taxon>Macrosiphum</taxon>
    </lineage>
</organism>
<dbReference type="Proteomes" id="UP001160148">
    <property type="component" value="Unassembled WGS sequence"/>
</dbReference>
<proteinExistence type="predicted"/>
<comment type="caution">
    <text evidence="1">The sequence shown here is derived from an EMBL/GenBank/DDBJ whole genome shotgun (WGS) entry which is preliminary data.</text>
</comment>
<accession>A0AAV0XG71</accession>
<gene>
    <name evidence="1" type="ORF">MEUPH1_LOCUS21632</name>
</gene>
<dbReference type="EMBL" id="CARXXK010000004">
    <property type="protein sequence ID" value="CAI6367126.1"/>
    <property type="molecule type" value="Genomic_DNA"/>
</dbReference>
<dbReference type="AlphaFoldDB" id="A0AAV0XG71"/>
<protein>
    <submittedName>
        <fullName evidence="1">Uncharacterized protein</fullName>
    </submittedName>
</protein>
<sequence length="86" mass="9685">MKIGGGGGVSWVKEVFTSVTVVEWEDVFVSIRSSSLLIANRQYLFLDTKAPKRCLLLIVLFWEKYLVDGVLLMFASLSQLDVDQSK</sequence>
<reference evidence="1 2" key="1">
    <citation type="submission" date="2023-01" db="EMBL/GenBank/DDBJ databases">
        <authorList>
            <person name="Whitehead M."/>
        </authorList>
    </citation>
    <scope>NUCLEOTIDE SEQUENCE [LARGE SCALE GENOMIC DNA]</scope>
</reference>